<keyword evidence="2" id="KW-1185">Reference proteome</keyword>
<protein>
    <submittedName>
        <fullName evidence="1">Uncharacterized protein</fullName>
    </submittedName>
</protein>
<dbReference type="AlphaFoldDB" id="A0A8S1PJS7"/>
<name>A0A8S1PJS7_PARPR</name>
<proteinExistence type="predicted"/>
<gene>
    <name evidence="1" type="ORF">PPRIM_AZ9-3.1.T1210025</name>
</gene>
<accession>A0A8S1PJS7</accession>
<evidence type="ECO:0000313" key="2">
    <source>
        <dbReference type="Proteomes" id="UP000688137"/>
    </source>
</evidence>
<comment type="caution">
    <text evidence="1">The sequence shown here is derived from an EMBL/GenBank/DDBJ whole genome shotgun (WGS) entry which is preliminary data.</text>
</comment>
<dbReference type="Proteomes" id="UP000688137">
    <property type="component" value="Unassembled WGS sequence"/>
</dbReference>
<dbReference type="EMBL" id="CAJJDM010000124">
    <property type="protein sequence ID" value="CAD8103392.1"/>
    <property type="molecule type" value="Genomic_DNA"/>
</dbReference>
<sequence length="99" mass="11677">MEMNTWQNENDIADSETIPLQSEPLMGAICQRLHQICTTSFQIRRRIIQKRRRNAIQNSKDQNKIENSKETKQCLSQLMLIEQLCNNLQYVKELVSLIE</sequence>
<dbReference type="OMA" id="HQICTTS"/>
<organism evidence="1 2">
    <name type="scientific">Paramecium primaurelia</name>
    <dbReference type="NCBI Taxonomy" id="5886"/>
    <lineage>
        <taxon>Eukaryota</taxon>
        <taxon>Sar</taxon>
        <taxon>Alveolata</taxon>
        <taxon>Ciliophora</taxon>
        <taxon>Intramacronucleata</taxon>
        <taxon>Oligohymenophorea</taxon>
        <taxon>Peniculida</taxon>
        <taxon>Parameciidae</taxon>
        <taxon>Paramecium</taxon>
    </lineage>
</organism>
<reference evidence="1" key="1">
    <citation type="submission" date="2021-01" db="EMBL/GenBank/DDBJ databases">
        <authorList>
            <consortium name="Genoscope - CEA"/>
            <person name="William W."/>
        </authorList>
    </citation>
    <scope>NUCLEOTIDE SEQUENCE</scope>
</reference>
<evidence type="ECO:0000313" key="1">
    <source>
        <dbReference type="EMBL" id="CAD8103392.1"/>
    </source>
</evidence>